<feature type="compositionally biased region" description="Basic and acidic residues" evidence="24">
    <location>
        <begin position="1452"/>
        <end position="1467"/>
    </location>
</feature>
<evidence type="ECO:0000256" key="7">
    <source>
        <dbReference type="ARBA" id="ARBA00019404"/>
    </source>
</evidence>
<dbReference type="EC" id="6.1.1.14" evidence="6"/>
<keyword evidence="9" id="KW-0436">Ligase</keyword>
<dbReference type="CDD" id="cd00858">
    <property type="entry name" value="GlyRS_anticodon"/>
    <property type="match status" value="1"/>
</dbReference>
<keyword evidence="16 25" id="KW-1133">Transmembrane helix</keyword>
<dbReference type="InterPro" id="IPR027031">
    <property type="entry name" value="Gly-tRNA_synthase/POLG2"/>
</dbReference>
<dbReference type="GO" id="GO:0005739">
    <property type="term" value="C:mitochondrion"/>
    <property type="evidence" value="ECO:0007669"/>
    <property type="project" value="TreeGrafter"/>
</dbReference>
<comment type="similarity">
    <text evidence="4">Belongs to the class-II aminoacyl-tRNA synthetase family.</text>
</comment>
<evidence type="ECO:0000256" key="13">
    <source>
        <dbReference type="ARBA" id="ARBA00022824"/>
    </source>
</evidence>
<dbReference type="PROSITE" id="PS51185">
    <property type="entry name" value="WHEP_TRS_2"/>
    <property type="match status" value="1"/>
</dbReference>
<evidence type="ECO:0000256" key="21">
    <source>
        <dbReference type="ARBA" id="ARBA00048436"/>
    </source>
</evidence>
<feature type="region of interest" description="Disordered" evidence="24">
    <location>
        <begin position="1422"/>
        <end position="1471"/>
    </location>
</feature>
<dbReference type="PRINTS" id="PR01043">
    <property type="entry name" value="TRNASYNTHGLY"/>
</dbReference>
<evidence type="ECO:0000256" key="9">
    <source>
        <dbReference type="ARBA" id="ARBA00022598"/>
    </source>
</evidence>
<evidence type="ECO:0000256" key="3">
    <source>
        <dbReference type="ARBA" id="ARBA00004496"/>
    </source>
</evidence>
<evidence type="ECO:0000256" key="17">
    <source>
        <dbReference type="ARBA" id="ARBA00023136"/>
    </source>
</evidence>
<dbReference type="NCBIfam" id="NF003211">
    <property type="entry name" value="PRK04173.1"/>
    <property type="match status" value="1"/>
</dbReference>
<evidence type="ECO:0000256" key="24">
    <source>
        <dbReference type="SAM" id="MobiDB-lite"/>
    </source>
</evidence>
<sequence length="1545" mass="175038">MTIEEAWEKVLWSDETKIELFGINSTRRVWRKKKAALDPKNTIPTVKHGGGNIMLWGCFSAKGTGQLHRIEGRMNGAMYREILVGHDSITQLLQIYQLHIHVANLLFHHIPKGELVRRLKEEKAPEVDVTKAVAELKARKRTLEAKELSLQPKDDIVDRTKMEDTLKRRFFYDQAFAIYGGVSGLYDFGPVGCALKNNILQVWRQHFIQEEQILEIDCTMLTPEAVLKTSGHVDKFADYMVKDVKNGECFRADHLLKAHLQKLMSDKKCAAEKKAEMEDVITQMDNYTQQELADFFVKYQVKSPTTGNDLSPPISFNLMFQTSIGPGGNMTGYLRPETAQGIFLNFKRLLEFNQGKLPFAAAQIGNSFRNEISPRSGLIRVREFTMAEIEHFVDPNEKVHPKFQNVADLEILLYSAKAQTSGQSAKMMKLGEAVEQGVINNSVLGYFIGRIYLYLTKVGVTHDKLRFRQHMDNEMAHYACDCWDAETKTSYGWIEIVGCADRSCYDLLCHARATKVPLPNKGAIGKAYKKDAKLAMEYLAICDECYITEQEKLLNENGEFTIETEGKTFNLTKDMVSVKRFQKTLHVEEIVPNVIEPSFGIGRIMYSIFEHTFHVRGGDEQRTFFSFPATVAPYKCSVLPLSQNQEFTPFVRELSEAMTKNGVSHKVDDSSGSIGRRYARTDEIGVAFGITIDFDTVNKTPHTATLRDRDCMRQIRAEVSELPEIVRDLANGVTTWAEVESKYPVSELPEIVRDLANGVTTWAEVESKHRLSWMDLMAGRDEPVMRWAVFTTSAVSSGEVLGDVDTQEFEAGDTFNLRPIDVDGAVEEVRLPILTDWGLLDRKSRIQLQTEGMMSRSLVTTRSPSLEMSLDGMMVLNAELKSMNSIRTTSLSKHFMMVEVEAPLGSDVVQRGRLALAPSGRASASPWFTMGVKAALPKYELYIYMAVLYMAMLWAASWVFDASSVNVNRKVFRASLKPGWNFFSRKMDVADFEWAMWFTTFRTHILFALSGHVIFAKICSMLAPQHRSITYMVYGMMAIFTSMGWTFVTLILSHCILLYSISLVKLKWFCFIAGFTSLATFKMEPFINWQEGFVKGNFELQHILFYGGCGFTIMRCMSFALENCDKKKGSYSFLDLLKYNFYLPFFYFGPVMTFDKFHTQANNPDLTRKEWELWNISTRAMVHLGVIVVVDILFHFLYILTIPNDIKLLKHLSDWALAGLAYSNLVYDWVKAAVMFGVINTVSRLDHLDPPKPPKCITMLYVFAETHFDRGINDWLCKYVYDYLGGNHDNIWNELVATVSTFGITALWLGPCEVVLIWSFFNCFGLNFELWLAKFFSLEPFASIEMAMSEAMSRRIRAMFNAANFWTIILYNILALNSLNFAKLVARRLILKGFPLSTLSVLFVTYCGVQLIKEQERRQALLDDPDPIPSIPPAPPSTMAPAPDTAPAPTEPVKEEPGKEKAEHPNDVPDPAELALQQSCFHTGCLGTDGWLKDGYVGTAEVEKVAVKAKLKLDPVIIGLEGLVCKENTVLPTGKVHREDGRLQA</sequence>
<evidence type="ECO:0000256" key="4">
    <source>
        <dbReference type="ARBA" id="ARBA00008226"/>
    </source>
</evidence>
<evidence type="ECO:0000259" key="27">
    <source>
        <dbReference type="PROSITE" id="PS51185"/>
    </source>
</evidence>
<comment type="catalytic activity">
    <reaction evidence="21">
        <text>2 ATP + H(+) = P(1),P(4)-bis(5'-adenosyl) tetraphosphate + diphosphate</text>
        <dbReference type="Rhea" id="RHEA:34935"/>
        <dbReference type="ChEBI" id="CHEBI:15378"/>
        <dbReference type="ChEBI" id="CHEBI:30616"/>
        <dbReference type="ChEBI" id="CHEBI:33019"/>
        <dbReference type="ChEBI" id="CHEBI:58141"/>
    </reaction>
    <physiologicalReaction direction="left-to-right" evidence="21">
        <dbReference type="Rhea" id="RHEA:34936"/>
    </physiologicalReaction>
</comment>
<dbReference type="GO" id="GO:0016740">
    <property type="term" value="F:transferase activity"/>
    <property type="evidence" value="ECO:0007669"/>
    <property type="project" value="UniProtKB-KW"/>
</dbReference>
<dbReference type="FunFam" id="3.30.40.230:FF:000001">
    <property type="entry name" value="Glycine--tRNA ligase"/>
    <property type="match status" value="1"/>
</dbReference>
<proteinExistence type="inferred from homology"/>
<dbReference type="GO" id="GO:0003676">
    <property type="term" value="F:nucleic acid binding"/>
    <property type="evidence" value="ECO:0007669"/>
    <property type="project" value="InterPro"/>
</dbReference>
<feature type="transmembrane region" description="Helical" evidence="25">
    <location>
        <begin position="1389"/>
        <end position="1409"/>
    </location>
</feature>
<feature type="transmembrane region" description="Helical" evidence="25">
    <location>
        <begin position="1180"/>
        <end position="1200"/>
    </location>
</feature>
<evidence type="ECO:0000256" key="14">
    <source>
        <dbReference type="ARBA" id="ARBA00022840"/>
    </source>
</evidence>
<keyword evidence="29" id="KW-1185">Reference proteome</keyword>
<dbReference type="InterPro" id="IPR036621">
    <property type="entry name" value="Anticodon-bd_dom_sf"/>
</dbReference>
<evidence type="ECO:0000256" key="10">
    <source>
        <dbReference type="ARBA" id="ARBA00022679"/>
    </source>
</evidence>
<dbReference type="InterPro" id="IPR002315">
    <property type="entry name" value="tRNA-synt_gly"/>
</dbReference>
<evidence type="ECO:0000256" key="19">
    <source>
        <dbReference type="ARBA" id="ARBA00023273"/>
    </source>
</evidence>
<dbReference type="Gene3D" id="3.30.930.10">
    <property type="entry name" value="Bira Bifunctional Protein, Domain 2"/>
    <property type="match status" value="1"/>
</dbReference>
<dbReference type="Pfam" id="PF00587">
    <property type="entry name" value="tRNA-synt_2b"/>
    <property type="match status" value="1"/>
</dbReference>
<dbReference type="Gene3D" id="3.30.720.200">
    <property type="match status" value="1"/>
</dbReference>
<accession>A0AAD7TD59</accession>
<dbReference type="Pfam" id="PF03062">
    <property type="entry name" value="MBOAT"/>
    <property type="match status" value="1"/>
</dbReference>
<keyword evidence="8" id="KW-0963">Cytoplasm</keyword>
<dbReference type="FunFam" id="3.30.930.10:FF:000158">
    <property type="entry name" value="Glycyl-tRNA synthetase"/>
    <property type="match status" value="1"/>
</dbReference>
<dbReference type="InterPro" id="IPR002314">
    <property type="entry name" value="aa-tRNA-synt_IIb"/>
</dbReference>
<dbReference type="Gene3D" id="3.30.40.230">
    <property type="match status" value="1"/>
</dbReference>
<dbReference type="InterPro" id="IPR045864">
    <property type="entry name" value="aa-tRNA-synth_II/BPL/LPL"/>
</dbReference>
<dbReference type="FunFam" id="3.30.930.10:FF:000010">
    <property type="entry name" value="Glycyl-tRNA synthetase 1"/>
    <property type="match status" value="1"/>
</dbReference>
<dbReference type="GO" id="GO:0004820">
    <property type="term" value="F:glycine-tRNA ligase activity"/>
    <property type="evidence" value="ECO:0007669"/>
    <property type="project" value="UniProtKB-EC"/>
</dbReference>
<dbReference type="PANTHER" id="PTHR10745">
    <property type="entry name" value="GLYCYL-TRNA SYNTHETASE/DNA POLYMERASE SUBUNIT GAMMA-2"/>
    <property type="match status" value="1"/>
</dbReference>
<keyword evidence="15" id="KW-0648">Protein biosynthesis</keyword>
<evidence type="ECO:0000313" key="28">
    <source>
        <dbReference type="EMBL" id="KAJ8418779.1"/>
    </source>
</evidence>
<dbReference type="GO" id="GO:0030424">
    <property type="term" value="C:axon"/>
    <property type="evidence" value="ECO:0007669"/>
    <property type="project" value="UniProtKB-SubCell"/>
</dbReference>
<feature type="transmembrane region" description="Helical" evidence="25">
    <location>
        <begin position="1141"/>
        <end position="1160"/>
    </location>
</feature>
<evidence type="ECO:0000256" key="12">
    <source>
        <dbReference type="ARBA" id="ARBA00022741"/>
    </source>
</evidence>
<dbReference type="GO" id="GO:0070150">
    <property type="term" value="P:mitochondrial glycyl-tRNA aminoacylation"/>
    <property type="evidence" value="ECO:0007669"/>
    <property type="project" value="TreeGrafter"/>
</dbReference>
<evidence type="ECO:0000256" key="6">
    <source>
        <dbReference type="ARBA" id="ARBA00012829"/>
    </source>
</evidence>
<evidence type="ECO:0000256" key="2">
    <source>
        <dbReference type="ARBA" id="ARBA00004489"/>
    </source>
</evidence>
<keyword evidence="10" id="KW-0808">Transferase</keyword>
<keyword evidence="13" id="KW-0256">Endoplasmic reticulum</keyword>
<dbReference type="InterPro" id="IPR004299">
    <property type="entry name" value="MBOAT_fam"/>
</dbReference>
<keyword evidence="19" id="KW-0966">Cell projection</keyword>
<dbReference type="PANTHER" id="PTHR10745:SF0">
    <property type="entry name" value="GLYCINE--TRNA LIGASE"/>
    <property type="match status" value="1"/>
</dbReference>
<organism evidence="28 29">
    <name type="scientific">Aldrovandia affinis</name>
    <dbReference type="NCBI Taxonomy" id="143900"/>
    <lineage>
        <taxon>Eukaryota</taxon>
        <taxon>Metazoa</taxon>
        <taxon>Chordata</taxon>
        <taxon>Craniata</taxon>
        <taxon>Vertebrata</taxon>
        <taxon>Euteleostomi</taxon>
        <taxon>Actinopterygii</taxon>
        <taxon>Neopterygii</taxon>
        <taxon>Teleostei</taxon>
        <taxon>Notacanthiformes</taxon>
        <taxon>Halosauridae</taxon>
        <taxon>Aldrovandia</taxon>
    </lineage>
</organism>
<dbReference type="GO" id="GO:0005789">
    <property type="term" value="C:endoplasmic reticulum membrane"/>
    <property type="evidence" value="ECO:0007669"/>
    <property type="project" value="UniProtKB-SubCell"/>
</dbReference>
<dbReference type="FunFam" id="3.30.720.200:FF:000001">
    <property type="entry name" value="Glycine--tRNA ligase 2"/>
    <property type="match status" value="1"/>
</dbReference>
<dbReference type="InterPro" id="IPR006195">
    <property type="entry name" value="aa-tRNA-synth_II"/>
</dbReference>
<feature type="transmembrane region" description="Helical" evidence="25">
    <location>
        <begin position="1358"/>
        <end position="1377"/>
    </location>
</feature>
<dbReference type="CDD" id="cd00774">
    <property type="entry name" value="GlyRS-like_core"/>
    <property type="match status" value="1"/>
</dbReference>
<evidence type="ECO:0000256" key="15">
    <source>
        <dbReference type="ARBA" id="ARBA00022917"/>
    </source>
</evidence>
<dbReference type="SMART" id="SM00991">
    <property type="entry name" value="WHEP-TRS"/>
    <property type="match status" value="1"/>
</dbReference>
<evidence type="ECO:0000256" key="20">
    <source>
        <dbReference type="ARBA" id="ARBA00030057"/>
    </source>
</evidence>
<feature type="transmembrane region" description="Helical" evidence="25">
    <location>
        <begin position="1029"/>
        <end position="1059"/>
    </location>
</feature>
<dbReference type="EMBL" id="JAINUG010000001">
    <property type="protein sequence ID" value="KAJ8418779.1"/>
    <property type="molecule type" value="Genomic_DNA"/>
</dbReference>
<dbReference type="GO" id="GO:0005524">
    <property type="term" value="F:ATP binding"/>
    <property type="evidence" value="ECO:0007669"/>
    <property type="project" value="UniProtKB-KW"/>
</dbReference>
<keyword evidence="12" id="KW-0547">Nucleotide-binding</keyword>
<dbReference type="Gene3D" id="3.30.420.10">
    <property type="entry name" value="Ribonuclease H-like superfamily/Ribonuclease H"/>
    <property type="match status" value="1"/>
</dbReference>
<comment type="subunit">
    <text evidence="5">Homodimer.</text>
</comment>
<keyword evidence="23" id="KW-0175">Coiled coil</keyword>
<evidence type="ECO:0000256" key="8">
    <source>
        <dbReference type="ARBA" id="ARBA00022490"/>
    </source>
</evidence>
<dbReference type="InterPro" id="IPR036397">
    <property type="entry name" value="RNaseH_sf"/>
</dbReference>
<comment type="caution">
    <text evidence="28">The sequence shown here is derived from an EMBL/GenBank/DDBJ whole genome shotgun (WGS) entry which is preliminary data.</text>
</comment>
<dbReference type="FunFam" id="3.40.50.800:FF:000004">
    <property type="entry name" value="Glycine--tRNA ligase 2"/>
    <property type="match status" value="1"/>
</dbReference>
<evidence type="ECO:0000256" key="5">
    <source>
        <dbReference type="ARBA" id="ARBA00011738"/>
    </source>
</evidence>
<evidence type="ECO:0000313" key="29">
    <source>
        <dbReference type="Proteomes" id="UP001221898"/>
    </source>
</evidence>
<dbReference type="SUPFAM" id="SSF52954">
    <property type="entry name" value="Class II aaRS ABD-related"/>
    <property type="match status" value="1"/>
</dbReference>
<gene>
    <name evidence="28" type="ORF">AAFF_G00002780</name>
</gene>
<feature type="compositionally biased region" description="Pro residues" evidence="24">
    <location>
        <begin position="1427"/>
        <end position="1450"/>
    </location>
</feature>
<protein>
    <recommendedName>
        <fullName evidence="7">Glycine--tRNA ligase</fullName>
        <ecNumber evidence="6">6.1.1.14</ecNumber>
    </recommendedName>
    <alternativeName>
        <fullName evidence="20">Diadenosine tetraphosphate synthetase</fullName>
    </alternativeName>
</protein>
<reference evidence="28" key="1">
    <citation type="journal article" date="2023" name="Science">
        <title>Genome structures resolve the early diversification of teleost fishes.</title>
        <authorList>
            <person name="Parey E."/>
            <person name="Louis A."/>
            <person name="Montfort J."/>
            <person name="Bouchez O."/>
            <person name="Roques C."/>
            <person name="Iampietro C."/>
            <person name="Lluch J."/>
            <person name="Castinel A."/>
            <person name="Donnadieu C."/>
            <person name="Desvignes T."/>
            <person name="Floi Bucao C."/>
            <person name="Jouanno E."/>
            <person name="Wen M."/>
            <person name="Mejri S."/>
            <person name="Dirks R."/>
            <person name="Jansen H."/>
            <person name="Henkel C."/>
            <person name="Chen W.J."/>
            <person name="Zahm M."/>
            <person name="Cabau C."/>
            <person name="Klopp C."/>
            <person name="Thompson A.W."/>
            <person name="Robinson-Rechavi M."/>
            <person name="Braasch I."/>
            <person name="Lecointre G."/>
            <person name="Bobe J."/>
            <person name="Postlethwait J.H."/>
            <person name="Berthelot C."/>
            <person name="Roest Crollius H."/>
            <person name="Guiguen Y."/>
        </authorList>
    </citation>
    <scope>NUCLEOTIDE SEQUENCE</scope>
    <source>
        <strain evidence="28">NC1722</strain>
    </source>
</reference>
<evidence type="ECO:0000256" key="25">
    <source>
        <dbReference type="SAM" id="Phobius"/>
    </source>
</evidence>
<feature type="transmembrane region" description="Helical" evidence="25">
    <location>
        <begin position="1103"/>
        <end position="1121"/>
    </location>
</feature>
<keyword evidence="18" id="KW-0030">Aminoacyl-tRNA synthetase</keyword>
<evidence type="ECO:0000256" key="23">
    <source>
        <dbReference type="SAM" id="Coils"/>
    </source>
</evidence>
<evidence type="ECO:0000256" key="11">
    <source>
        <dbReference type="ARBA" id="ARBA00022692"/>
    </source>
</evidence>
<dbReference type="PROSITE" id="PS50862">
    <property type="entry name" value="AA_TRNA_LIGASE_II"/>
    <property type="match status" value="1"/>
</dbReference>
<dbReference type="InterPro" id="IPR033731">
    <property type="entry name" value="GlyRS-like_core"/>
</dbReference>
<dbReference type="SUPFAM" id="SSF55681">
    <property type="entry name" value="Class II aaRS and biotin synthetases"/>
    <property type="match status" value="1"/>
</dbReference>
<feature type="coiled-coil region" evidence="23">
    <location>
        <begin position="260"/>
        <end position="290"/>
    </location>
</feature>
<keyword evidence="11 25" id="KW-0812">Transmembrane</keyword>
<feature type="transmembrane region" description="Helical" evidence="25">
    <location>
        <begin position="941"/>
        <end position="960"/>
    </location>
</feature>
<evidence type="ECO:0000259" key="26">
    <source>
        <dbReference type="PROSITE" id="PS50862"/>
    </source>
</evidence>
<feature type="domain" description="Aminoacyl-transfer RNA synthetases class-II family profile" evidence="26">
    <location>
        <begin position="300"/>
        <end position="597"/>
    </location>
</feature>
<name>A0AAD7TD59_9TELE</name>
<comment type="catalytic activity">
    <reaction evidence="22">
        <text>tRNA(Gly) + glycine + ATP = glycyl-tRNA(Gly) + AMP + diphosphate</text>
        <dbReference type="Rhea" id="RHEA:16013"/>
        <dbReference type="Rhea" id="RHEA-COMP:9664"/>
        <dbReference type="Rhea" id="RHEA-COMP:9683"/>
        <dbReference type="ChEBI" id="CHEBI:30616"/>
        <dbReference type="ChEBI" id="CHEBI:33019"/>
        <dbReference type="ChEBI" id="CHEBI:57305"/>
        <dbReference type="ChEBI" id="CHEBI:78442"/>
        <dbReference type="ChEBI" id="CHEBI:78522"/>
        <dbReference type="ChEBI" id="CHEBI:456215"/>
        <dbReference type="EC" id="6.1.1.14"/>
    </reaction>
    <physiologicalReaction direction="left-to-right" evidence="22">
        <dbReference type="Rhea" id="RHEA:16014"/>
    </physiologicalReaction>
</comment>
<dbReference type="NCBIfam" id="TIGR00389">
    <property type="entry name" value="glyS_dimeric"/>
    <property type="match status" value="1"/>
</dbReference>
<dbReference type="InterPro" id="IPR000738">
    <property type="entry name" value="WHEP-TRS_dom"/>
</dbReference>
<keyword evidence="17 25" id="KW-0472">Membrane</keyword>
<feature type="transmembrane region" description="Helical" evidence="25">
    <location>
        <begin position="1066"/>
        <end position="1083"/>
    </location>
</feature>
<evidence type="ECO:0000256" key="18">
    <source>
        <dbReference type="ARBA" id="ARBA00023146"/>
    </source>
</evidence>
<feature type="transmembrane region" description="Helical" evidence="25">
    <location>
        <begin position="1005"/>
        <end position="1023"/>
    </location>
</feature>
<dbReference type="Pfam" id="PF03129">
    <property type="entry name" value="HGTP_anticodon"/>
    <property type="match status" value="1"/>
</dbReference>
<evidence type="ECO:0000256" key="22">
    <source>
        <dbReference type="ARBA" id="ARBA00049523"/>
    </source>
</evidence>
<evidence type="ECO:0000256" key="16">
    <source>
        <dbReference type="ARBA" id="ARBA00022989"/>
    </source>
</evidence>
<feature type="domain" description="WHEP-TRS" evidence="27">
    <location>
        <begin position="101"/>
        <end position="157"/>
    </location>
</feature>
<dbReference type="InterPro" id="IPR004154">
    <property type="entry name" value="Anticodon-bd"/>
</dbReference>
<dbReference type="Gene3D" id="3.40.50.800">
    <property type="entry name" value="Anticodon-binding domain"/>
    <property type="match status" value="1"/>
</dbReference>
<comment type="subcellular location">
    <subcellularLocation>
        <location evidence="2">Cell projection</location>
        <location evidence="2">Axon</location>
    </subcellularLocation>
    <subcellularLocation>
        <location evidence="3">Cytoplasm</location>
    </subcellularLocation>
    <subcellularLocation>
        <location evidence="1">Endoplasmic reticulum membrane</location>
        <topology evidence="1">Multi-pass membrane protein</topology>
    </subcellularLocation>
</comment>
<evidence type="ECO:0000256" key="1">
    <source>
        <dbReference type="ARBA" id="ARBA00004477"/>
    </source>
</evidence>
<keyword evidence="14" id="KW-0067">ATP-binding</keyword>
<dbReference type="Proteomes" id="UP001221898">
    <property type="component" value="Unassembled WGS sequence"/>
</dbReference>